<proteinExistence type="predicted"/>
<name>A0ABN8ZEG3_RANTA</name>
<evidence type="ECO:0000256" key="5">
    <source>
        <dbReference type="ARBA" id="ARBA00023040"/>
    </source>
</evidence>
<feature type="transmembrane region" description="Helical" evidence="10">
    <location>
        <begin position="228"/>
        <end position="252"/>
    </location>
</feature>
<gene>
    <name evidence="12" type="ORF">MRATA1EN1_LOCUS19226</name>
</gene>
<evidence type="ECO:0000256" key="1">
    <source>
        <dbReference type="ARBA" id="ARBA00004651"/>
    </source>
</evidence>
<protein>
    <recommendedName>
        <fullName evidence="11">G-protein coupled receptors family 3 profile domain-containing protein</fullName>
    </recommendedName>
</protein>
<evidence type="ECO:0000256" key="10">
    <source>
        <dbReference type="SAM" id="Phobius"/>
    </source>
</evidence>
<feature type="domain" description="G-protein coupled receptors family 3 profile" evidence="11">
    <location>
        <begin position="114"/>
        <end position="328"/>
    </location>
</feature>
<evidence type="ECO:0000256" key="9">
    <source>
        <dbReference type="ARBA" id="ARBA00023224"/>
    </source>
</evidence>
<evidence type="ECO:0000256" key="4">
    <source>
        <dbReference type="ARBA" id="ARBA00022989"/>
    </source>
</evidence>
<dbReference type="Proteomes" id="UP001176941">
    <property type="component" value="Chromosome 3"/>
</dbReference>
<evidence type="ECO:0000256" key="8">
    <source>
        <dbReference type="ARBA" id="ARBA00023180"/>
    </source>
</evidence>
<dbReference type="InterPro" id="IPR000068">
    <property type="entry name" value="GPCR_3_Ca_sens_rcpt-rel"/>
</dbReference>
<keyword evidence="4 10" id="KW-1133">Transmembrane helix</keyword>
<keyword evidence="13" id="KW-1185">Reference proteome</keyword>
<evidence type="ECO:0000256" key="7">
    <source>
        <dbReference type="ARBA" id="ARBA00023170"/>
    </source>
</evidence>
<evidence type="ECO:0000256" key="6">
    <source>
        <dbReference type="ARBA" id="ARBA00023136"/>
    </source>
</evidence>
<feature type="transmembrane region" description="Helical" evidence="10">
    <location>
        <begin position="104"/>
        <end position="130"/>
    </location>
</feature>
<evidence type="ECO:0000313" key="12">
    <source>
        <dbReference type="EMBL" id="CAI9170264.1"/>
    </source>
</evidence>
<keyword evidence="7" id="KW-0675">Receptor</keyword>
<feature type="transmembrane region" description="Helical" evidence="10">
    <location>
        <begin position="184"/>
        <end position="208"/>
    </location>
</feature>
<keyword evidence="8" id="KW-0325">Glycoprotein</keyword>
<keyword evidence="3 10" id="KW-0812">Transmembrane</keyword>
<dbReference type="InterPro" id="IPR038550">
    <property type="entry name" value="GPCR_3_9-Cys_sf"/>
</dbReference>
<dbReference type="PANTHER" id="PTHR24061:SF545">
    <property type="entry name" value="VOMERONASAL 2, RECEPTOR 118-RELATED"/>
    <property type="match status" value="1"/>
</dbReference>
<accession>A0ABN8ZEG3</accession>
<keyword evidence="2" id="KW-1003">Cell membrane</keyword>
<evidence type="ECO:0000259" key="11">
    <source>
        <dbReference type="PROSITE" id="PS50259"/>
    </source>
</evidence>
<dbReference type="EMBL" id="OX459939">
    <property type="protein sequence ID" value="CAI9170264.1"/>
    <property type="molecule type" value="Genomic_DNA"/>
</dbReference>
<dbReference type="PANTHER" id="PTHR24061">
    <property type="entry name" value="CALCIUM-SENSING RECEPTOR-RELATED"/>
    <property type="match status" value="1"/>
</dbReference>
<comment type="subcellular location">
    <subcellularLocation>
        <location evidence="1">Cell membrane</location>
        <topology evidence="1">Multi-pass membrane protein</topology>
    </subcellularLocation>
</comment>
<evidence type="ECO:0000313" key="13">
    <source>
        <dbReference type="Proteomes" id="UP001176941"/>
    </source>
</evidence>
<feature type="transmembrane region" description="Helical" evidence="10">
    <location>
        <begin position="150"/>
        <end position="172"/>
    </location>
</feature>
<sequence>MMKSQRLGGRHVYARCFPPGWRRQVQSPRTGASPVVLHETDVNRCLTVISGVTSTYSDRKGDGEKEQILKINTESAFSPDAEQCVQCPAQEYPNSERNRCLPKVLTFLAFKDFLGMSLACMALCFGVITAEDSWIFVTHRDTPIVKANNGALRDVLLISLLLCLSCSLLFIGCPNTATCILQQITFRAVFAVAVATVLAKTLTVILVFKARTPGRTMGRLQVTGASNYVIPMCSLIRVIICGVWLGTSPPFLEMDTHSDPKELTIMCNKGSVTAFYCVLGYPGSLALGTLSLAFLAGNLPDTFNEAKFLTFTMLVFCRIWVTFLPVYHKHQGQGHGGCGDLLHLGLQCWASKLYLCPKVLHYS</sequence>
<dbReference type="PROSITE" id="PS50259">
    <property type="entry name" value="G_PROTEIN_RECEP_F3_4"/>
    <property type="match status" value="1"/>
</dbReference>
<reference evidence="12" key="1">
    <citation type="submission" date="2023-04" db="EMBL/GenBank/DDBJ databases">
        <authorList>
            <consortium name="ELIXIR-Norway"/>
        </authorList>
    </citation>
    <scope>NUCLEOTIDE SEQUENCE [LARGE SCALE GENOMIC DNA]</scope>
</reference>
<dbReference type="InterPro" id="IPR017978">
    <property type="entry name" value="GPCR_3_C"/>
</dbReference>
<feature type="transmembrane region" description="Helical" evidence="10">
    <location>
        <begin position="308"/>
        <end position="327"/>
    </location>
</feature>
<dbReference type="InterPro" id="IPR000337">
    <property type="entry name" value="GPCR_3"/>
</dbReference>
<keyword evidence="6 10" id="KW-0472">Membrane</keyword>
<feature type="transmembrane region" description="Helical" evidence="10">
    <location>
        <begin position="273"/>
        <end position="296"/>
    </location>
</feature>
<evidence type="ECO:0000256" key="2">
    <source>
        <dbReference type="ARBA" id="ARBA00022475"/>
    </source>
</evidence>
<organism evidence="12 13">
    <name type="scientific">Rangifer tarandus platyrhynchus</name>
    <name type="common">Svalbard reindeer</name>
    <dbReference type="NCBI Taxonomy" id="3082113"/>
    <lineage>
        <taxon>Eukaryota</taxon>
        <taxon>Metazoa</taxon>
        <taxon>Chordata</taxon>
        <taxon>Craniata</taxon>
        <taxon>Vertebrata</taxon>
        <taxon>Euteleostomi</taxon>
        <taxon>Mammalia</taxon>
        <taxon>Eutheria</taxon>
        <taxon>Laurasiatheria</taxon>
        <taxon>Artiodactyla</taxon>
        <taxon>Ruminantia</taxon>
        <taxon>Pecora</taxon>
        <taxon>Cervidae</taxon>
        <taxon>Odocoileinae</taxon>
        <taxon>Rangifer</taxon>
    </lineage>
</organism>
<dbReference type="Gene3D" id="2.10.50.30">
    <property type="entry name" value="GPCR, family 3, nine cysteines domain"/>
    <property type="match status" value="1"/>
</dbReference>
<dbReference type="Pfam" id="PF00003">
    <property type="entry name" value="7tm_3"/>
    <property type="match status" value="1"/>
</dbReference>
<keyword evidence="9" id="KW-0807">Transducer</keyword>
<evidence type="ECO:0000256" key="3">
    <source>
        <dbReference type="ARBA" id="ARBA00022692"/>
    </source>
</evidence>
<dbReference type="PRINTS" id="PR00248">
    <property type="entry name" value="GPCRMGR"/>
</dbReference>
<keyword evidence="5" id="KW-0297">G-protein coupled receptor</keyword>